<evidence type="ECO:0000313" key="2">
    <source>
        <dbReference type="EMBL" id="PNJ65162.1"/>
    </source>
</evidence>
<feature type="chain" id="PRO_5014378045" evidence="1">
    <location>
        <begin position="22"/>
        <end position="52"/>
    </location>
</feature>
<reference evidence="2" key="1">
    <citation type="submission" date="2017-12" db="EMBL/GenBank/DDBJ databases">
        <title>High-resolution comparative analysis of great ape genomes.</title>
        <authorList>
            <person name="Pollen A."/>
            <person name="Hastie A."/>
            <person name="Hormozdiari F."/>
            <person name="Dougherty M."/>
            <person name="Liu R."/>
            <person name="Chaisson M."/>
            <person name="Hoppe E."/>
            <person name="Hill C."/>
            <person name="Pang A."/>
            <person name="Hillier L."/>
            <person name="Baker C."/>
            <person name="Armstrong J."/>
            <person name="Shendure J."/>
            <person name="Paten B."/>
            <person name="Wilson R."/>
            <person name="Chao H."/>
            <person name="Schneider V."/>
            <person name="Ventura M."/>
            <person name="Kronenberg Z."/>
            <person name="Murali S."/>
            <person name="Gordon D."/>
            <person name="Cantsilieris S."/>
            <person name="Munson K."/>
            <person name="Nelson B."/>
            <person name="Raja A."/>
            <person name="Underwood J."/>
            <person name="Diekhans M."/>
            <person name="Fiddes I."/>
            <person name="Haussler D."/>
            <person name="Eichler E."/>
        </authorList>
    </citation>
    <scope>NUCLEOTIDE SEQUENCE [LARGE SCALE GENOMIC DNA]</scope>
    <source>
        <strain evidence="2">Susie</strain>
    </source>
</reference>
<dbReference type="EMBL" id="NDHI03003399">
    <property type="protein sequence ID" value="PNJ65162.1"/>
    <property type="molecule type" value="Genomic_DNA"/>
</dbReference>
<sequence length="52" mass="5192">DLSKSLSAALLTAALLTFGDCGKTPDCSCPVPHSAAPGSLHSHLCCSLHGAE</sequence>
<protein>
    <submittedName>
        <fullName evidence="2">POMT2 isoform 11</fullName>
    </submittedName>
</protein>
<dbReference type="AlphaFoldDB" id="A0A2J8W5W9"/>
<accession>A0A2J8W5W9</accession>
<comment type="caution">
    <text evidence="2">The sequence shown here is derived from an EMBL/GenBank/DDBJ whole genome shotgun (WGS) entry which is preliminary data.</text>
</comment>
<keyword evidence="1" id="KW-0732">Signal</keyword>
<organism evidence="2">
    <name type="scientific">Pongo abelii</name>
    <name type="common">Sumatran orangutan</name>
    <name type="synonym">Pongo pygmaeus abelii</name>
    <dbReference type="NCBI Taxonomy" id="9601"/>
    <lineage>
        <taxon>Eukaryota</taxon>
        <taxon>Metazoa</taxon>
        <taxon>Chordata</taxon>
        <taxon>Craniata</taxon>
        <taxon>Vertebrata</taxon>
        <taxon>Euteleostomi</taxon>
        <taxon>Mammalia</taxon>
        <taxon>Eutheria</taxon>
        <taxon>Euarchontoglires</taxon>
        <taxon>Primates</taxon>
        <taxon>Haplorrhini</taxon>
        <taxon>Catarrhini</taxon>
        <taxon>Hominidae</taxon>
        <taxon>Pongo</taxon>
    </lineage>
</organism>
<name>A0A2J8W5W9_PONAB</name>
<evidence type="ECO:0000256" key="1">
    <source>
        <dbReference type="SAM" id="SignalP"/>
    </source>
</evidence>
<proteinExistence type="predicted"/>
<feature type="signal peptide" evidence="1">
    <location>
        <begin position="1"/>
        <end position="21"/>
    </location>
</feature>
<feature type="non-terminal residue" evidence="2">
    <location>
        <position position="1"/>
    </location>
</feature>
<gene>
    <name evidence="2" type="ORF">CR201_G0013088</name>
</gene>